<feature type="compositionally biased region" description="Low complexity" evidence="1">
    <location>
        <begin position="354"/>
        <end position="367"/>
    </location>
</feature>
<accession>A0AAV5GCQ6</accession>
<evidence type="ECO:0000313" key="2">
    <source>
        <dbReference type="EMBL" id="GJN90346.1"/>
    </source>
</evidence>
<evidence type="ECO:0000313" key="3">
    <source>
        <dbReference type="Proteomes" id="UP001342314"/>
    </source>
</evidence>
<keyword evidence="3" id="KW-1185">Reference proteome</keyword>
<dbReference type="Proteomes" id="UP001342314">
    <property type="component" value="Unassembled WGS sequence"/>
</dbReference>
<dbReference type="EMBL" id="BQKY01000006">
    <property type="protein sequence ID" value="GJN90346.1"/>
    <property type="molecule type" value="Genomic_DNA"/>
</dbReference>
<dbReference type="AlphaFoldDB" id="A0AAV5GCQ6"/>
<reference evidence="2 3" key="1">
    <citation type="submission" date="2021-12" db="EMBL/GenBank/DDBJ databases">
        <title>High titer production of polyol ester of fatty acids by Rhodotorula paludigena BS15 towards product separation-free biomass refinery.</title>
        <authorList>
            <person name="Mano J."/>
            <person name="Ono H."/>
            <person name="Tanaka T."/>
            <person name="Naito K."/>
            <person name="Sushida H."/>
            <person name="Ike M."/>
            <person name="Tokuyasu K."/>
            <person name="Kitaoka M."/>
        </authorList>
    </citation>
    <scope>NUCLEOTIDE SEQUENCE [LARGE SCALE GENOMIC DNA]</scope>
    <source>
        <strain evidence="2 3">BS15</strain>
    </source>
</reference>
<feature type="region of interest" description="Disordered" evidence="1">
    <location>
        <begin position="232"/>
        <end position="314"/>
    </location>
</feature>
<comment type="caution">
    <text evidence="2">The sequence shown here is derived from an EMBL/GenBank/DDBJ whole genome shotgun (WGS) entry which is preliminary data.</text>
</comment>
<organism evidence="2 3">
    <name type="scientific">Rhodotorula paludigena</name>
    <dbReference type="NCBI Taxonomy" id="86838"/>
    <lineage>
        <taxon>Eukaryota</taxon>
        <taxon>Fungi</taxon>
        <taxon>Dikarya</taxon>
        <taxon>Basidiomycota</taxon>
        <taxon>Pucciniomycotina</taxon>
        <taxon>Microbotryomycetes</taxon>
        <taxon>Sporidiobolales</taxon>
        <taxon>Sporidiobolaceae</taxon>
        <taxon>Rhodotorula</taxon>
    </lineage>
</organism>
<feature type="compositionally biased region" description="Polar residues" evidence="1">
    <location>
        <begin position="629"/>
        <end position="641"/>
    </location>
</feature>
<feature type="compositionally biased region" description="Low complexity" evidence="1">
    <location>
        <begin position="545"/>
        <end position="556"/>
    </location>
</feature>
<proteinExistence type="predicted"/>
<gene>
    <name evidence="2" type="ORF">Rhopal_003355-T1</name>
</gene>
<feature type="region of interest" description="Disordered" evidence="1">
    <location>
        <begin position="353"/>
        <end position="377"/>
    </location>
</feature>
<feature type="compositionally biased region" description="Polar residues" evidence="1">
    <location>
        <begin position="610"/>
        <end position="619"/>
    </location>
</feature>
<protein>
    <submittedName>
        <fullName evidence="2">Uncharacterized protein</fullName>
    </submittedName>
</protein>
<feature type="compositionally biased region" description="Polar residues" evidence="1">
    <location>
        <begin position="281"/>
        <end position="296"/>
    </location>
</feature>
<feature type="compositionally biased region" description="Low complexity" evidence="1">
    <location>
        <begin position="575"/>
        <end position="584"/>
    </location>
</feature>
<feature type="compositionally biased region" description="Polar residues" evidence="1">
    <location>
        <begin position="251"/>
        <end position="260"/>
    </location>
</feature>
<feature type="compositionally biased region" description="Low complexity" evidence="1">
    <location>
        <begin position="591"/>
        <end position="600"/>
    </location>
</feature>
<sequence>MDGFSGAEFGGPTASPVFADAAVTARTATSATRFSFSSPALASPRSRTHSEASSLASSAASSSHCSWADSTPDTSAHSHAHAHAYDYPLPSSLGAGPHGDSLLVQTPSGTYGLPWTDIFSILMSSQTQATLVPGSLPAEIASFLASRLGQQPEGSTGDAARPSTAVNHLGANLHDLSFAAAEASQGSRSTQAYGPAQPGYRTYTSAPPNFPPGTYYVYETVDGVAPSQTVGQPFLSPALHDELPIPPSHLQRYSTPSSYPRQLPYEQLHYDPYERRPPSLRSGSPTRPASIRSESGLSARREQLRQTSSPYPRPAYLHASSLAEYGDYPGSSTTSRRFHTSYADDPDYVEEAEPATAVPPEMHSSSRGRGGRSKRALKPLNRESETYLWNGRKGQLSRVSPGVDAQDLARRQGFGSEVIVFPPGSYCKVTIDDLDILPSDSRQRVNDWLRGQVCVDGCAFRFEKKRPSVIRAHVVSCKNRAVALRHDPLKRLCQLQLDAQTLDSRMRASTKARQDGPPPARNSSGDSGDEYTDEYNLRGYGSGGSRRSYASSSRASLYEQQSYASEIKQEAEQIGGSPASNASGPDGGAAGPPAGQPEAPWLDHYGLSVPTGSTSTQLAQGAAMPDNGTRASTSSFLSFED</sequence>
<feature type="compositionally biased region" description="Basic and acidic residues" evidence="1">
    <location>
        <begin position="268"/>
        <end position="277"/>
    </location>
</feature>
<feature type="region of interest" description="Disordered" evidence="1">
    <location>
        <begin position="504"/>
        <end position="641"/>
    </location>
</feature>
<name>A0AAV5GCQ6_9BASI</name>
<feature type="region of interest" description="Disordered" evidence="1">
    <location>
        <begin position="184"/>
        <end position="206"/>
    </location>
</feature>
<evidence type="ECO:0000256" key="1">
    <source>
        <dbReference type="SAM" id="MobiDB-lite"/>
    </source>
</evidence>